<comment type="function">
    <text evidence="1 7">May be involved in both secretory and endocytic intracellular trafficking in the endosomal/prevacuolar compartments.</text>
</comment>
<dbReference type="GO" id="GO:0016192">
    <property type="term" value="P:vesicle-mediated transport"/>
    <property type="evidence" value="ECO:0007669"/>
    <property type="project" value="UniProtKB-ARBA"/>
</dbReference>
<dbReference type="Pfam" id="PF03208">
    <property type="entry name" value="PRA1"/>
    <property type="match status" value="1"/>
</dbReference>
<keyword evidence="6 7" id="KW-0472">Membrane</keyword>
<keyword evidence="4 7" id="KW-0812">Transmembrane</keyword>
<dbReference type="PANTHER" id="PTHR19317">
    <property type="entry name" value="PRENYLATED RAB ACCEPTOR 1-RELATED"/>
    <property type="match status" value="1"/>
</dbReference>
<dbReference type="EMBL" id="JASFZW010000002">
    <property type="protein sequence ID" value="KAK2079879.1"/>
    <property type="molecule type" value="Genomic_DNA"/>
</dbReference>
<comment type="subcellular location">
    <subcellularLocation>
        <location evidence="2 7">Membrane</location>
        <topology evidence="2 7">Multi-pass membrane protein</topology>
    </subcellularLocation>
</comment>
<comment type="caution">
    <text evidence="8">The sequence shown here is derived from an EMBL/GenBank/DDBJ whole genome shotgun (WGS) entry which is preliminary data.</text>
</comment>
<name>A0AAD9IJV4_PROWI</name>
<keyword evidence="7" id="KW-0813">Transport</keyword>
<feature type="transmembrane region" description="Helical" evidence="7">
    <location>
        <begin position="75"/>
        <end position="92"/>
    </location>
</feature>
<evidence type="ECO:0000256" key="5">
    <source>
        <dbReference type="ARBA" id="ARBA00022989"/>
    </source>
</evidence>
<proteinExistence type="inferred from homology"/>
<dbReference type="GO" id="GO:0016020">
    <property type="term" value="C:membrane"/>
    <property type="evidence" value="ECO:0007669"/>
    <property type="project" value="UniProtKB-SubCell"/>
</dbReference>
<gene>
    <name evidence="8" type="ORF">QBZ16_002274</name>
</gene>
<evidence type="ECO:0000256" key="3">
    <source>
        <dbReference type="ARBA" id="ARBA00006483"/>
    </source>
</evidence>
<feature type="transmembrane region" description="Helical" evidence="7">
    <location>
        <begin position="137"/>
        <end position="166"/>
    </location>
</feature>
<keyword evidence="9" id="KW-1185">Reference proteome</keyword>
<dbReference type="AlphaFoldDB" id="A0AAD9IJV4"/>
<evidence type="ECO:0000256" key="1">
    <source>
        <dbReference type="ARBA" id="ARBA00002501"/>
    </source>
</evidence>
<dbReference type="Proteomes" id="UP001255856">
    <property type="component" value="Unassembled WGS sequence"/>
</dbReference>
<evidence type="ECO:0000313" key="9">
    <source>
        <dbReference type="Proteomes" id="UP001255856"/>
    </source>
</evidence>
<sequence length="211" mass="22408">MAAAPSSIVPVATEPPAGAPNNVTGVVASILTNVKENAAASFREAKPWAELFDRNSFAKPASSAEAITRLRKNFAYYRVNYGIVGLATTSLVMLVNPWSLVVLACLALVWIYAYLLRSTPFNFNGREISEREKFMALAGGSLVVVFLLTSVGTVIFYALALSALFIGLHGALKVPDDLFLDDVPESQNAGLLSLFTGAAAATRPPTIATNV</sequence>
<feature type="transmembrane region" description="Helical" evidence="7">
    <location>
        <begin position="98"/>
        <end position="116"/>
    </location>
</feature>
<evidence type="ECO:0000256" key="2">
    <source>
        <dbReference type="ARBA" id="ARBA00004141"/>
    </source>
</evidence>
<dbReference type="PANTHER" id="PTHR19317:SF0">
    <property type="entry name" value="PRENYLATED RAB ACCEPTOR PROTEIN 1"/>
    <property type="match status" value="1"/>
</dbReference>
<comment type="similarity">
    <text evidence="3 7">Belongs to the PRA1 family.</text>
</comment>
<dbReference type="GO" id="GO:0005783">
    <property type="term" value="C:endoplasmic reticulum"/>
    <property type="evidence" value="ECO:0007669"/>
    <property type="project" value="UniProtKB-ARBA"/>
</dbReference>
<keyword evidence="5 7" id="KW-1133">Transmembrane helix</keyword>
<evidence type="ECO:0000256" key="7">
    <source>
        <dbReference type="RuleBase" id="RU363107"/>
    </source>
</evidence>
<evidence type="ECO:0000313" key="8">
    <source>
        <dbReference type="EMBL" id="KAK2079879.1"/>
    </source>
</evidence>
<evidence type="ECO:0000256" key="6">
    <source>
        <dbReference type="ARBA" id="ARBA00023136"/>
    </source>
</evidence>
<organism evidence="8 9">
    <name type="scientific">Prototheca wickerhamii</name>
    <dbReference type="NCBI Taxonomy" id="3111"/>
    <lineage>
        <taxon>Eukaryota</taxon>
        <taxon>Viridiplantae</taxon>
        <taxon>Chlorophyta</taxon>
        <taxon>core chlorophytes</taxon>
        <taxon>Trebouxiophyceae</taxon>
        <taxon>Chlorellales</taxon>
        <taxon>Chlorellaceae</taxon>
        <taxon>Prototheca</taxon>
    </lineage>
</organism>
<dbReference type="GO" id="GO:0005794">
    <property type="term" value="C:Golgi apparatus"/>
    <property type="evidence" value="ECO:0007669"/>
    <property type="project" value="TreeGrafter"/>
</dbReference>
<accession>A0AAD9IJV4</accession>
<reference evidence="8" key="1">
    <citation type="submission" date="2021-01" db="EMBL/GenBank/DDBJ databases">
        <authorList>
            <person name="Eckstrom K.M.E."/>
        </authorList>
    </citation>
    <scope>NUCLEOTIDE SEQUENCE</scope>
    <source>
        <strain evidence="8">UVCC 0001</strain>
    </source>
</reference>
<evidence type="ECO:0000256" key="4">
    <source>
        <dbReference type="ARBA" id="ARBA00022692"/>
    </source>
</evidence>
<dbReference type="InterPro" id="IPR004895">
    <property type="entry name" value="Prenylated_rab_accept_PRA1"/>
</dbReference>
<protein>
    <recommendedName>
        <fullName evidence="7">PRA1 family protein</fullName>
    </recommendedName>
</protein>